<dbReference type="AlphaFoldDB" id="A0A914DMM6"/>
<name>A0A914DMM6_9BILA</name>
<dbReference type="PROSITE" id="PS00027">
    <property type="entry name" value="HOMEOBOX_1"/>
    <property type="match status" value="1"/>
</dbReference>
<evidence type="ECO:0000256" key="11">
    <source>
        <dbReference type="SAM" id="MobiDB-lite"/>
    </source>
</evidence>
<evidence type="ECO:0000256" key="7">
    <source>
        <dbReference type="ARBA" id="ARBA00023163"/>
    </source>
</evidence>
<keyword evidence="7" id="KW-0804">Transcription</keyword>
<dbReference type="PANTHER" id="PTHR45970">
    <property type="entry name" value="AGAP004664-PA"/>
    <property type="match status" value="1"/>
</dbReference>
<evidence type="ECO:0000256" key="6">
    <source>
        <dbReference type="ARBA" id="ARBA00023155"/>
    </source>
</evidence>
<keyword evidence="8 9" id="KW-0539">Nucleus</keyword>
<feature type="compositionally biased region" description="Low complexity" evidence="11">
    <location>
        <begin position="183"/>
        <end position="210"/>
    </location>
</feature>
<dbReference type="InterPro" id="IPR009057">
    <property type="entry name" value="Homeodomain-like_sf"/>
</dbReference>
<reference evidence="14" key="1">
    <citation type="submission" date="2022-11" db="UniProtKB">
        <authorList>
            <consortium name="WormBaseParasite"/>
        </authorList>
    </citation>
    <scope>IDENTIFICATION</scope>
</reference>
<dbReference type="PRINTS" id="PR00031">
    <property type="entry name" value="HTHREPRESSR"/>
</dbReference>
<dbReference type="SMART" id="SM00389">
    <property type="entry name" value="HOX"/>
    <property type="match status" value="1"/>
</dbReference>
<dbReference type="PRINTS" id="PR00024">
    <property type="entry name" value="HOMEOBOX"/>
</dbReference>
<dbReference type="InterPro" id="IPR020479">
    <property type="entry name" value="HD_metazoa"/>
</dbReference>
<keyword evidence="3" id="KW-0217">Developmental protein</keyword>
<dbReference type="SUPFAM" id="SSF46689">
    <property type="entry name" value="Homeodomain-like"/>
    <property type="match status" value="1"/>
</dbReference>
<dbReference type="Gene3D" id="1.10.10.60">
    <property type="entry name" value="Homeodomain-like"/>
    <property type="match status" value="1"/>
</dbReference>
<dbReference type="InterPro" id="IPR000047">
    <property type="entry name" value="HTH_motif"/>
</dbReference>
<organism evidence="13 14">
    <name type="scientific">Acrobeloides nanus</name>
    <dbReference type="NCBI Taxonomy" id="290746"/>
    <lineage>
        <taxon>Eukaryota</taxon>
        <taxon>Metazoa</taxon>
        <taxon>Ecdysozoa</taxon>
        <taxon>Nematoda</taxon>
        <taxon>Chromadorea</taxon>
        <taxon>Rhabditida</taxon>
        <taxon>Tylenchina</taxon>
        <taxon>Cephalobomorpha</taxon>
        <taxon>Cephaloboidea</taxon>
        <taxon>Cephalobidae</taxon>
        <taxon>Acrobeloides</taxon>
    </lineage>
</organism>
<dbReference type="GO" id="GO:0000981">
    <property type="term" value="F:DNA-binding transcription factor activity, RNA polymerase II-specific"/>
    <property type="evidence" value="ECO:0007669"/>
    <property type="project" value="InterPro"/>
</dbReference>
<feature type="compositionally biased region" description="Polar residues" evidence="11">
    <location>
        <begin position="102"/>
        <end position="114"/>
    </location>
</feature>
<dbReference type="InterPro" id="IPR017112">
    <property type="entry name" value="HXA9/HXB9/HXC9"/>
</dbReference>
<accession>A0A914DMM6</accession>
<evidence type="ECO:0000313" key="14">
    <source>
        <dbReference type="WBParaSite" id="ACRNAN_scaffold2927.g17397.t1"/>
    </source>
</evidence>
<protein>
    <submittedName>
        <fullName evidence="14">Homeobox domain-containing protein</fullName>
    </submittedName>
</protein>
<comment type="subcellular location">
    <subcellularLocation>
        <location evidence="1 9 10">Nucleus</location>
    </subcellularLocation>
</comment>
<keyword evidence="5 9" id="KW-0238">DNA-binding</keyword>
<dbReference type="InterPro" id="IPR017970">
    <property type="entry name" value="Homeobox_CS"/>
</dbReference>
<evidence type="ECO:0000256" key="8">
    <source>
        <dbReference type="ARBA" id="ARBA00023242"/>
    </source>
</evidence>
<dbReference type="PANTHER" id="PTHR45970:SF2">
    <property type="entry name" value="AGAP004664-PA"/>
    <property type="match status" value="1"/>
</dbReference>
<evidence type="ECO:0000256" key="5">
    <source>
        <dbReference type="ARBA" id="ARBA00023125"/>
    </source>
</evidence>
<dbReference type="GO" id="GO:0009952">
    <property type="term" value="P:anterior/posterior pattern specification"/>
    <property type="evidence" value="ECO:0007669"/>
    <property type="project" value="TreeGrafter"/>
</dbReference>
<feature type="region of interest" description="Disordered" evidence="11">
    <location>
        <begin position="76"/>
        <end position="114"/>
    </location>
</feature>
<feature type="domain" description="Homeobox" evidence="12">
    <location>
        <begin position="317"/>
        <end position="377"/>
    </location>
</feature>
<dbReference type="InterPro" id="IPR001356">
    <property type="entry name" value="HD"/>
</dbReference>
<feature type="DNA-binding region" description="Homeobox" evidence="9">
    <location>
        <begin position="319"/>
        <end position="378"/>
    </location>
</feature>
<keyword evidence="6 9" id="KW-0371">Homeobox</keyword>
<feature type="region of interest" description="Disordered" evidence="11">
    <location>
        <begin position="183"/>
        <end position="243"/>
    </location>
</feature>
<evidence type="ECO:0000259" key="12">
    <source>
        <dbReference type="PROSITE" id="PS50071"/>
    </source>
</evidence>
<keyword evidence="13" id="KW-1185">Reference proteome</keyword>
<dbReference type="GO" id="GO:0009954">
    <property type="term" value="P:proximal/distal pattern formation"/>
    <property type="evidence" value="ECO:0007669"/>
    <property type="project" value="TreeGrafter"/>
</dbReference>
<evidence type="ECO:0000256" key="1">
    <source>
        <dbReference type="ARBA" id="ARBA00004123"/>
    </source>
</evidence>
<keyword evidence="4" id="KW-0805">Transcription regulation</keyword>
<proteinExistence type="inferred from homology"/>
<evidence type="ECO:0000256" key="4">
    <source>
        <dbReference type="ARBA" id="ARBA00023015"/>
    </source>
</evidence>
<evidence type="ECO:0000256" key="9">
    <source>
        <dbReference type="PROSITE-ProRule" id="PRU00108"/>
    </source>
</evidence>
<dbReference type="PROSITE" id="PS50071">
    <property type="entry name" value="HOMEOBOX_2"/>
    <property type="match status" value="1"/>
</dbReference>
<evidence type="ECO:0000256" key="10">
    <source>
        <dbReference type="RuleBase" id="RU000682"/>
    </source>
</evidence>
<comment type="similarity">
    <text evidence="2">Belongs to the Abd-B homeobox family.</text>
</comment>
<dbReference type="CDD" id="cd00086">
    <property type="entry name" value="homeodomain"/>
    <property type="match status" value="1"/>
</dbReference>
<sequence length="400" mass="42313">MISVMNMMNGSHMGTPVAGTVPKLTQSPTGGMPQNPFAFGAHFDATKAAYCKASTGFWANSHPFAAAASLASAVCSEEGNNGTNDNSDVKPSGGVGGGAASNERTTPPSLNVSSYGSLTQPHMFNTSAMPHHSHPYYAAGYDWSSMQQRQMAHNFSAAAAIASSSFPQVSLPGAIGSLSAIATSSSNSDSSLNTNNNASSSNANASANNNPSTPETAASSSSAQDQQANNTNSSSAAVRKTTGFISPTTNGPYGFDMMNPMCASDLYGSAGLQAAAAAAAHPWTYGYQQYPFAAAYQTPMVDMSSFDGGPLDWTGAISSRKKRKPYGKHQTVELEKEFLYSSYVTKQKRWELAQRLGLSERQVKIWFQNRRMKDKKLKIRGSDLTPGVIGQQGLLRDEDD</sequence>
<dbReference type="Proteomes" id="UP000887540">
    <property type="component" value="Unplaced"/>
</dbReference>
<dbReference type="GO" id="GO:0005634">
    <property type="term" value="C:nucleus"/>
    <property type="evidence" value="ECO:0007669"/>
    <property type="project" value="UniProtKB-SubCell"/>
</dbReference>
<evidence type="ECO:0000256" key="2">
    <source>
        <dbReference type="ARBA" id="ARBA00006317"/>
    </source>
</evidence>
<dbReference type="GO" id="GO:0000978">
    <property type="term" value="F:RNA polymerase II cis-regulatory region sequence-specific DNA binding"/>
    <property type="evidence" value="ECO:0007669"/>
    <property type="project" value="TreeGrafter"/>
</dbReference>
<dbReference type="WBParaSite" id="ACRNAN_scaffold2927.g17397.t1">
    <property type="protein sequence ID" value="ACRNAN_scaffold2927.g17397.t1"/>
    <property type="gene ID" value="ACRNAN_scaffold2927.g17397"/>
</dbReference>
<feature type="compositionally biased region" description="Low complexity" evidence="11">
    <location>
        <begin position="217"/>
        <end position="237"/>
    </location>
</feature>
<evidence type="ECO:0000313" key="13">
    <source>
        <dbReference type="Proteomes" id="UP000887540"/>
    </source>
</evidence>
<evidence type="ECO:0000256" key="3">
    <source>
        <dbReference type="ARBA" id="ARBA00022473"/>
    </source>
</evidence>
<dbReference type="Pfam" id="PF00046">
    <property type="entry name" value="Homeodomain"/>
    <property type="match status" value="1"/>
</dbReference>